<name>A0A1G6JDG8_9MICO</name>
<organism evidence="1 2">
    <name type="scientific">Microbacterium enclense</name>
    <dbReference type="NCBI Taxonomy" id="993073"/>
    <lineage>
        <taxon>Bacteria</taxon>
        <taxon>Bacillati</taxon>
        <taxon>Actinomycetota</taxon>
        <taxon>Actinomycetes</taxon>
        <taxon>Micrococcales</taxon>
        <taxon>Microbacteriaceae</taxon>
        <taxon>Microbacterium</taxon>
    </lineage>
</organism>
<dbReference type="AlphaFoldDB" id="A0A1G6JDG8"/>
<evidence type="ECO:0000313" key="2">
    <source>
        <dbReference type="Proteomes" id="UP000183203"/>
    </source>
</evidence>
<accession>A0A1G6JDG8</accession>
<evidence type="ECO:0000313" key="1">
    <source>
        <dbReference type="EMBL" id="SDC16882.1"/>
    </source>
</evidence>
<reference evidence="1 2" key="1">
    <citation type="submission" date="2016-09" db="EMBL/GenBank/DDBJ databases">
        <authorList>
            <person name="Capua I."/>
            <person name="De Benedictis P."/>
            <person name="Joannis T."/>
            <person name="Lombin L.H."/>
            <person name="Cattoli G."/>
        </authorList>
    </citation>
    <scope>NUCLEOTIDE SEQUENCE [LARGE SCALE GENOMIC DNA]</scope>
    <source>
        <strain evidence="1 2">NIO-1002</strain>
    </source>
</reference>
<protein>
    <submittedName>
        <fullName evidence="1">Uncharacterized protein</fullName>
    </submittedName>
</protein>
<proteinExistence type="predicted"/>
<dbReference type="EMBL" id="FMYG01000003">
    <property type="protein sequence ID" value="SDC16882.1"/>
    <property type="molecule type" value="Genomic_DNA"/>
</dbReference>
<sequence>MLHAVTRSCLRAPQLDATRLRMPGIEHHPLRGRRLARKKLGVPALLGIIHPTIIEHVF</sequence>
<dbReference type="Proteomes" id="UP000183203">
    <property type="component" value="Unassembled WGS sequence"/>
</dbReference>
<gene>
    <name evidence="1" type="ORF">SAMN05216418_1795</name>
</gene>